<sequence length="662" mass="75426">MSDVVGINEAISPGSGIVVKILCTGEIVYVCDDAILYKMWHCSDVDNVVMIKDDEGPPIWPTSQVEVETQFDPLQHESTQFDPLQYKTVARGRQKKITYKKLNVSTEPPLRLPQNYEPCNFRRLTQSDESGHLSTSVGTISARVGFKCRSVLVNLREMYLILIEVPHLKHKLKATNLMSLFDCKIGNSDNQVIVPTVERWWATTHIFYLPYGELGITPRDFMVHTRIGIGTGEPMVLDESYMEYGNTLKFIPDMESKDNEKGCISFAHLRTYLDHTRVNIKDLANTNTIFRAFMLLYFGGVLFGNSKSWARLELLGPISILDKKRPTINFGSAILGHLYYCLDQASKQEVKYIGGLFQLIEISHHILIDNRLDDYLPRMSAWHIKRQKLTGNKEKYHLSLMRQQLDLRIINNIQWDPFRNMKDALKREEIIAGNISRKGVLLQSPFGRYEWYLGDLCLAQLEHRAVLYDPPEKLHCFSSPDVDTQIPPPQLGDYPGWIMEFGSPHGTTWHTIPSISTTYTIDVPTRYDFFSMTEGMRKLTLDRTSNLEARHLHGESRITHLTADLRRAEGHLSQLNDYLDGEGTVVDWEDNEGEAGTSQVGTSRGKSSRGRTSEEGEEEEDIDESSTDYSDDDVIDMITMEILCNQAEIDELQEAESSGSHV</sequence>
<feature type="region of interest" description="Disordered" evidence="1">
    <location>
        <begin position="588"/>
        <end position="635"/>
    </location>
</feature>
<dbReference type="Pfam" id="PF10536">
    <property type="entry name" value="PMD"/>
    <property type="match status" value="1"/>
</dbReference>
<name>A0A7J7L9W3_9MAGN</name>
<dbReference type="InterPro" id="IPR044824">
    <property type="entry name" value="MAIN-like"/>
</dbReference>
<dbReference type="GO" id="GO:0010073">
    <property type="term" value="P:meristem maintenance"/>
    <property type="evidence" value="ECO:0007669"/>
    <property type="project" value="InterPro"/>
</dbReference>
<organism evidence="3 4">
    <name type="scientific">Kingdonia uniflora</name>
    <dbReference type="NCBI Taxonomy" id="39325"/>
    <lineage>
        <taxon>Eukaryota</taxon>
        <taxon>Viridiplantae</taxon>
        <taxon>Streptophyta</taxon>
        <taxon>Embryophyta</taxon>
        <taxon>Tracheophyta</taxon>
        <taxon>Spermatophyta</taxon>
        <taxon>Magnoliopsida</taxon>
        <taxon>Ranunculales</taxon>
        <taxon>Circaeasteraceae</taxon>
        <taxon>Kingdonia</taxon>
    </lineage>
</organism>
<evidence type="ECO:0000313" key="3">
    <source>
        <dbReference type="EMBL" id="KAF6139330.1"/>
    </source>
</evidence>
<keyword evidence="4" id="KW-1185">Reference proteome</keyword>
<dbReference type="EMBL" id="JACGCM010002501">
    <property type="protein sequence ID" value="KAF6139330.1"/>
    <property type="molecule type" value="Genomic_DNA"/>
</dbReference>
<reference evidence="3 4" key="1">
    <citation type="journal article" date="2020" name="IScience">
        <title>Genome Sequencing of the Endangered Kingdonia uniflora (Circaeasteraceae, Ranunculales) Reveals Potential Mechanisms of Evolutionary Specialization.</title>
        <authorList>
            <person name="Sun Y."/>
            <person name="Deng T."/>
            <person name="Zhang A."/>
            <person name="Moore M.J."/>
            <person name="Landis J.B."/>
            <person name="Lin N."/>
            <person name="Zhang H."/>
            <person name="Zhang X."/>
            <person name="Huang J."/>
            <person name="Zhang X."/>
            <person name="Sun H."/>
            <person name="Wang H."/>
        </authorList>
    </citation>
    <scope>NUCLEOTIDE SEQUENCE [LARGE SCALE GENOMIC DNA]</scope>
    <source>
        <strain evidence="3">TB1705</strain>
        <tissue evidence="3">Leaf</tissue>
    </source>
</reference>
<dbReference type="InterPro" id="IPR019557">
    <property type="entry name" value="AminoTfrase-like_pln_mobile"/>
</dbReference>
<dbReference type="Proteomes" id="UP000541444">
    <property type="component" value="Unassembled WGS sequence"/>
</dbReference>
<evidence type="ECO:0000256" key="1">
    <source>
        <dbReference type="SAM" id="MobiDB-lite"/>
    </source>
</evidence>
<dbReference type="AlphaFoldDB" id="A0A7J7L9W3"/>
<feature type="non-terminal residue" evidence="3">
    <location>
        <position position="1"/>
    </location>
</feature>
<proteinExistence type="predicted"/>
<evidence type="ECO:0000313" key="4">
    <source>
        <dbReference type="Proteomes" id="UP000541444"/>
    </source>
</evidence>
<feature type="domain" description="Aminotransferase-like plant mobile" evidence="2">
    <location>
        <begin position="188"/>
        <end position="460"/>
    </location>
</feature>
<gene>
    <name evidence="3" type="ORF">GIB67_021540</name>
</gene>
<evidence type="ECO:0000259" key="2">
    <source>
        <dbReference type="Pfam" id="PF10536"/>
    </source>
</evidence>
<accession>A0A7J7L9W3</accession>
<protein>
    <recommendedName>
        <fullName evidence="2">Aminotransferase-like plant mobile domain-containing protein</fullName>
    </recommendedName>
</protein>
<comment type="caution">
    <text evidence="3">The sequence shown here is derived from an EMBL/GenBank/DDBJ whole genome shotgun (WGS) entry which is preliminary data.</text>
</comment>
<feature type="compositionally biased region" description="Acidic residues" evidence="1">
    <location>
        <begin position="615"/>
        <end position="635"/>
    </location>
</feature>
<dbReference type="PANTHER" id="PTHR46033:SF8">
    <property type="entry name" value="PROTEIN MAINTENANCE OF MERISTEMS-LIKE"/>
    <property type="match status" value="1"/>
</dbReference>
<dbReference type="PANTHER" id="PTHR46033">
    <property type="entry name" value="PROTEIN MAIN-LIKE 2"/>
    <property type="match status" value="1"/>
</dbReference>